<dbReference type="AlphaFoldDB" id="A0A9X1QI61"/>
<accession>A0A9X1QI61</accession>
<keyword evidence="1" id="KW-1133">Transmembrane helix</keyword>
<dbReference type="RefSeq" id="WP_235066663.1">
    <property type="nucleotide sequence ID" value="NZ_JAKFGM010000001.1"/>
</dbReference>
<feature type="transmembrane region" description="Helical" evidence="1">
    <location>
        <begin position="36"/>
        <end position="54"/>
    </location>
</feature>
<sequence>MGSIASAALAITMIAAMLLLIFGFRLAMRPDDRLRGLLMIACGIIFIGNVLIWTL</sequence>
<dbReference type="Proteomes" id="UP001139410">
    <property type="component" value="Unassembled WGS sequence"/>
</dbReference>
<evidence type="ECO:0000313" key="2">
    <source>
        <dbReference type="EMBL" id="MCF2514183.1"/>
    </source>
</evidence>
<dbReference type="EMBL" id="JAKFGM010000001">
    <property type="protein sequence ID" value="MCF2514183.1"/>
    <property type="molecule type" value="Genomic_DNA"/>
</dbReference>
<keyword evidence="3" id="KW-1185">Reference proteome</keyword>
<gene>
    <name evidence="2" type="ORF">LVY65_03745</name>
</gene>
<keyword evidence="1" id="KW-0812">Transmembrane</keyword>
<evidence type="ECO:0000313" key="3">
    <source>
        <dbReference type="Proteomes" id="UP001139410"/>
    </source>
</evidence>
<keyword evidence="1" id="KW-0472">Membrane</keyword>
<evidence type="ECO:0000256" key="1">
    <source>
        <dbReference type="SAM" id="Phobius"/>
    </source>
</evidence>
<reference evidence="2" key="1">
    <citation type="submission" date="2022-01" db="EMBL/GenBank/DDBJ databases">
        <authorList>
            <person name="Jo J.-H."/>
            <person name="Im W.-T."/>
        </authorList>
    </citation>
    <scope>NUCLEOTIDE SEQUENCE</scope>
    <source>
        <strain evidence="2">G124</strain>
    </source>
</reference>
<protein>
    <submittedName>
        <fullName evidence="2">Uncharacterized protein</fullName>
    </submittedName>
</protein>
<comment type="caution">
    <text evidence="2">The sequence shown here is derived from an EMBL/GenBank/DDBJ whole genome shotgun (WGS) entry which is preliminary data.</text>
</comment>
<feature type="transmembrane region" description="Helical" evidence="1">
    <location>
        <begin position="6"/>
        <end position="24"/>
    </location>
</feature>
<organism evidence="2 3">
    <name type="scientific">Sphingomonas cremea</name>
    <dbReference type="NCBI Taxonomy" id="2904799"/>
    <lineage>
        <taxon>Bacteria</taxon>
        <taxon>Pseudomonadati</taxon>
        <taxon>Pseudomonadota</taxon>
        <taxon>Alphaproteobacteria</taxon>
        <taxon>Sphingomonadales</taxon>
        <taxon>Sphingomonadaceae</taxon>
        <taxon>Sphingomonas</taxon>
    </lineage>
</organism>
<name>A0A9X1QI61_9SPHN</name>
<proteinExistence type="predicted"/>